<evidence type="ECO:0000256" key="1">
    <source>
        <dbReference type="SAM" id="Phobius"/>
    </source>
</evidence>
<reference evidence="2 3" key="1">
    <citation type="journal article" date="2020" name="Biotechnol. Biofuels">
        <title>New insights from the biogas microbiome by comprehensive genome-resolved metagenomics of nearly 1600 species originating from multiple anaerobic digesters.</title>
        <authorList>
            <person name="Campanaro S."/>
            <person name="Treu L."/>
            <person name="Rodriguez-R L.M."/>
            <person name="Kovalovszki A."/>
            <person name="Ziels R.M."/>
            <person name="Maus I."/>
            <person name="Zhu X."/>
            <person name="Kougias P.G."/>
            <person name="Basile A."/>
            <person name="Luo G."/>
            <person name="Schluter A."/>
            <person name="Konstantinidis K.T."/>
            <person name="Angelidaki I."/>
        </authorList>
    </citation>
    <scope>NUCLEOTIDE SEQUENCE [LARGE SCALE GENOMIC DNA]</scope>
    <source>
        <strain evidence="2">AS27yjCOA_165</strain>
    </source>
</reference>
<feature type="transmembrane region" description="Helical" evidence="1">
    <location>
        <begin position="6"/>
        <end position="26"/>
    </location>
</feature>
<dbReference type="AlphaFoldDB" id="A0A7X9DKR6"/>
<gene>
    <name evidence="2" type="ORF">GYA27_01805</name>
</gene>
<accession>A0A7X9DKR6</accession>
<dbReference type="Proteomes" id="UP000526033">
    <property type="component" value="Unassembled WGS sequence"/>
</dbReference>
<protein>
    <submittedName>
        <fullName evidence="2">Uncharacterized protein</fullName>
    </submittedName>
</protein>
<organism evidence="2 3">
    <name type="scientific">candidate division WWE3 bacterium</name>
    <dbReference type="NCBI Taxonomy" id="2053526"/>
    <lineage>
        <taxon>Bacteria</taxon>
        <taxon>Katanobacteria</taxon>
    </lineage>
</organism>
<keyword evidence="1" id="KW-0472">Membrane</keyword>
<proteinExistence type="predicted"/>
<dbReference type="EMBL" id="JAAZNL010000017">
    <property type="protein sequence ID" value="NMB69912.1"/>
    <property type="molecule type" value="Genomic_DNA"/>
</dbReference>
<keyword evidence="1" id="KW-0812">Transmembrane</keyword>
<evidence type="ECO:0000313" key="2">
    <source>
        <dbReference type="EMBL" id="NMB69912.1"/>
    </source>
</evidence>
<sequence>MKTNIITKGILGLILGFLAFLIVLEFKQQPNFIYKITTYEITQDMKELPVEIVPAPDAKGFNFKVIFTDDRDNSEHAKLSLQNKFVNSPPFLTYGEALTVQLVNEDQLSGEDQVIYEVTGSITGLKPGQYKLRIVDPNSNLVDERVVTVE</sequence>
<keyword evidence="1" id="KW-1133">Transmembrane helix</keyword>
<comment type="caution">
    <text evidence="2">The sequence shown here is derived from an EMBL/GenBank/DDBJ whole genome shotgun (WGS) entry which is preliminary data.</text>
</comment>
<evidence type="ECO:0000313" key="3">
    <source>
        <dbReference type="Proteomes" id="UP000526033"/>
    </source>
</evidence>
<name>A0A7X9DKR6_UNCKA</name>